<gene>
    <name evidence="5" type="ORF">BaRGS_00014798</name>
</gene>
<organism evidence="5 6">
    <name type="scientific">Batillaria attramentaria</name>
    <dbReference type="NCBI Taxonomy" id="370345"/>
    <lineage>
        <taxon>Eukaryota</taxon>
        <taxon>Metazoa</taxon>
        <taxon>Spiralia</taxon>
        <taxon>Lophotrochozoa</taxon>
        <taxon>Mollusca</taxon>
        <taxon>Gastropoda</taxon>
        <taxon>Caenogastropoda</taxon>
        <taxon>Sorbeoconcha</taxon>
        <taxon>Cerithioidea</taxon>
        <taxon>Batillariidae</taxon>
        <taxon>Batillaria</taxon>
    </lineage>
</organism>
<dbReference type="AlphaFoldDB" id="A0ABD0L310"/>
<dbReference type="EMBL" id="JACVVK020000088">
    <property type="protein sequence ID" value="KAK7493916.1"/>
    <property type="molecule type" value="Genomic_DNA"/>
</dbReference>
<comment type="function">
    <text evidence="1">Actins are highly conserved proteins that are involved in various types of cell motility and are ubiquitously expressed in all eukaryotic cells.</text>
</comment>
<dbReference type="Gene3D" id="2.30.29.30">
    <property type="entry name" value="Pleckstrin-homology domain (PH domain)/Phosphotyrosine-binding domain (PTB)"/>
    <property type="match status" value="1"/>
</dbReference>
<sequence>MLSDEEKRVQTTTGSHTEQPKSRVYVHLQPSVPDSSSSGGGADSGGVAVTISSKSNPARLKGSQENLAEQSQDPPDVKGASSGLDQSDGLDDEESTPRMNLRAWDPRPVLEQLYVVKLMDETAEDISHQFISMEGLMEKLPMNKKKSTLLKTWKRRFFRAKDGWLQYYETSNRDKPSETLQLMGGHVDDMGNRILGIDDGRGHYLMVRAPTDKEHGQWKVALESQTADNTRATYIRPVLQSPPHPSKKVVVIDMGSSAIRAGILGEQVSLPQVFFPSVVAVDKTTGKKVIGMEAYFPDVRHRSHILHPIRPSNKVDQFNIDVDMMSAIFGKVFSELKINPTQYHVMLSTPQTLSDSLRSGLMNALVDSLGVQGVCMVQQSLLALYSYRTTTGIIVDIGHRIEILPIYDGFVIESGVARCPYGSQKVVDSLKKTLLETNYKFASEVELLLVRYIMEQCCYVARNYVEEETLCNTQPGKLMRPVNLHKFNLPEGAYKSVDVEEGRFTSPEGFFNVDLWEMDYPTLHKLIFQAIQSCPMDNRRHMYRAVYLSGGVTMLPGFVDRLHTELRKLAPPAVTVEVHASPQRYHAAYLGACSVASMPQFQDMAISRDEWRREGARAFRKWQAPSS</sequence>
<feature type="domain" description="PH" evidence="4">
    <location>
        <begin position="130"/>
        <end position="227"/>
    </location>
</feature>
<feature type="compositionally biased region" description="Polar residues" evidence="3">
    <location>
        <begin position="63"/>
        <end position="73"/>
    </location>
</feature>
<protein>
    <recommendedName>
        <fullName evidence="4">PH domain-containing protein</fullName>
    </recommendedName>
</protein>
<evidence type="ECO:0000313" key="6">
    <source>
        <dbReference type="Proteomes" id="UP001519460"/>
    </source>
</evidence>
<dbReference type="SUPFAM" id="SSF50729">
    <property type="entry name" value="PH domain-like"/>
    <property type="match status" value="1"/>
</dbReference>
<dbReference type="SUPFAM" id="SSF53067">
    <property type="entry name" value="Actin-like ATPase domain"/>
    <property type="match status" value="2"/>
</dbReference>
<reference evidence="5 6" key="1">
    <citation type="journal article" date="2023" name="Sci. Data">
        <title>Genome assembly of the Korean intertidal mud-creeper Batillaria attramentaria.</title>
        <authorList>
            <person name="Patra A.K."/>
            <person name="Ho P.T."/>
            <person name="Jun S."/>
            <person name="Lee S.J."/>
            <person name="Kim Y."/>
            <person name="Won Y.J."/>
        </authorList>
    </citation>
    <scope>NUCLEOTIDE SEQUENCE [LARGE SCALE GENOMIC DNA]</scope>
    <source>
        <strain evidence="5">Wonlab-2016</strain>
    </source>
</reference>
<dbReference type="InterPro" id="IPR011993">
    <property type="entry name" value="PH-like_dom_sf"/>
</dbReference>
<evidence type="ECO:0000313" key="5">
    <source>
        <dbReference type="EMBL" id="KAK7493916.1"/>
    </source>
</evidence>
<evidence type="ECO:0000259" key="4">
    <source>
        <dbReference type="PROSITE" id="PS50003"/>
    </source>
</evidence>
<dbReference type="InterPro" id="IPR043129">
    <property type="entry name" value="ATPase_NBD"/>
</dbReference>
<comment type="similarity">
    <text evidence="2">Belongs to the actin family.</text>
</comment>
<dbReference type="Gene3D" id="3.30.420.40">
    <property type="match status" value="2"/>
</dbReference>
<dbReference type="Pfam" id="PF00022">
    <property type="entry name" value="Actin"/>
    <property type="match status" value="1"/>
</dbReference>
<dbReference type="PROSITE" id="PS50003">
    <property type="entry name" value="PH_DOMAIN"/>
    <property type="match status" value="1"/>
</dbReference>
<evidence type="ECO:0000256" key="1">
    <source>
        <dbReference type="ARBA" id="ARBA00003520"/>
    </source>
</evidence>
<dbReference type="CDD" id="cd10169">
    <property type="entry name" value="ASKHA_NBD_actin-like"/>
    <property type="match status" value="1"/>
</dbReference>
<keyword evidence="6" id="KW-1185">Reference proteome</keyword>
<evidence type="ECO:0000256" key="2">
    <source>
        <dbReference type="RuleBase" id="RU000487"/>
    </source>
</evidence>
<dbReference type="Proteomes" id="UP001519460">
    <property type="component" value="Unassembled WGS sequence"/>
</dbReference>
<dbReference type="PANTHER" id="PTHR11937">
    <property type="entry name" value="ACTIN"/>
    <property type="match status" value="1"/>
</dbReference>
<feature type="region of interest" description="Disordered" evidence="3">
    <location>
        <begin position="1"/>
        <end position="101"/>
    </location>
</feature>
<comment type="caution">
    <text evidence="5">The sequence shown here is derived from an EMBL/GenBank/DDBJ whole genome shotgun (WGS) entry which is preliminary data.</text>
</comment>
<proteinExistence type="inferred from homology"/>
<evidence type="ECO:0000256" key="3">
    <source>
        <dbReference type="SAM" id="MobiDB-lite"/>
    </source>
</evidence>
<dbReference type="InterPro" id="IPR004000">
    <property type="entry name" value="Actin"/>
</dbReference>
<name>A0ABD0L310_9CAEN</name>
<dbReference type="SMART" id="SM00268">
    <property type="entry name" value="ACTIN"/>
    <property type="match status" value="1"/>
</dbReference>
<dbReference type="SMART" id="SM00233">
    <property type="entry name" value="PH"/>
    <property type="match status" value="1"/>
</dbReference>
<dbReference type="Gene3D" id="3.90.640.10">
    <property type="entry name" value="Actin, Chain A, domain 4"/>
    <property type="match status" value="1"/>
</dbReference>
<accession>A0ABD0L310</accession>
<dbReference type="InterPro" id="IPR001849">
    <property type="entry name" value="PH_domain"/>
</dbReference>